<dbReference type="EMBL" id="KN832873">
    <property type="protein sequence ID" value="KIN03491.1"/>
    <property type="molecule type" value="Genomic_DNA"/>
</dbReference>
<comment type="subcellular location">
    <subcellularLocation>
        <location evidence="2">Membrane</location>
    </subcellularLocation>
</comment>
<feature type="transmembrane region" description="Helical" evidence="13">
    <location>
        <begin position="6"/>
        <end position="26"/>
    </location>
</feature>
<dbReference type="Gene3D" id="1.10.630.10">
    <property type="entry name" value="Cytochrome P450"/>
    <property type="match status" value="1"/>
</dbReference>
<keyword evidence="9 12" id="KW-0408">Iron</keyword>
<evidence type="ECO:0000256" key="11">
    <source>
        <dbReference type="ARBA" id="ARBA00023136"/>
    </source>
</evidence>
<dbReference type="Pfam" id="PF00067">
    <property type="entry name" value="p450"/>
    <property type="match status" value="1"/>
</dbReference>
<dbReference type="SUPFAM" id="SSF48264">
    <property type="entry name" value="Cytochrome P450"/>
    <property type="match status" value="1"/>
</dbReference>
<comment type="similarity">
    <text evidence="3">Belongs to the cytochrome P450 family.</text>
</comment>
<dbReference type="InterPro" id="IPR001128">
    <property type="entry name" value="Cyt_P450"/>
</dbReference>
<proteinExistence type="inferred from homology"/>
<dbReference type="GO" id="GO:0004497">
    <property type="term" value="F:monooxygenase activity"/>
    <property type="evidence" value="ECO:0007669"/>
    <property type="project" value="UniProtKB-KW"/>
</dbReference>
<dbReference type="CDD" id="cd11061">
    <property type="entry name" value="CYP67-like"/>
    <property type="match status" value="1"/>
</dbReference>
<keyword evidence="8" id="KW-0560">Oxidoreductase</keyword>
<keyword evidence="15" id="KW-1185">Reference proteome</keyword>
<evidence type="ECO:0000256" key="13">
    <source>
        <dbReference type="SAM" id="Phobius"/>
    </source>
</evidence>
<reference evidence="14 15" key="1">
    <citation type="submission" date="2014-04" db="EMBL/GenBank/DDBJ databases">
        <authorList>
            <consortium name="DOE Joint Genome Institute"/>
            <person name="Kuo A."/>
            <person name="Martino E."/>
            <person name="Perotto S."/>
            <person name="Kohler A."/>
            <person name="Nagy L.G."/>
            <person name="Floudas D."/>
            <person name="Copeland A."/>
            <person name="Barry K.W."/>
            <person name="Cichocki N."/>
            <person name="Veneault-Fourrey C."/>
            <person name="LaButti K."/>
            <person name="Lindquist E.A."/>
            <person name="Lipzen A."/>
            <person name="Lundell T."/>
            <person name="Morin E."/>
            <person name="Murat C."/>
            <person name="Sun H."/>
            <person name="Tunlid A."/>
            <person name="Henrissat B."/>
            <person name="Grigoriev I.V."/>
            <person name="Hibbett D.S."/>
            <person name="Martin F."/>
            <person name="Nordberg H.P."/>
            <person name="Cantor M.N."/>
            <person name="Hua S.X."/>
        </authorList>
    </citation>
    <scope>NUCLEOTIDE SEQUENCE [LARGE SCALE GENOMIC DNA]</scope>
    <source>
        <strain evidence="14 15">Zn</strain>
    </source>
</reference>
<dbReference type="GO" id="GO:0016020">
    <property type="term" value="C:membrane"/>
    <property type="evidence" value="ECO:0007669"/>
    <property type="project" value="UniProtKB-SubCell"/>
</dbReference>
<keyword evidence="11 13" id="KW-0472">Membrane</keyword>
<evidence type="ECO:0000256" key="2">
    <source>
        <dbReference type="ARBA" id="ARBA00004370"/>
    </source>
</evidence>
<dbReference type="PRINTS" id="PR00385">
    <property type="entry name" value="P450"/>
</dbReference>
<dbReference type="PRINTS" id="PR00463">
    <property type="entry name" value="EP450I"/>
</dbReference>
<evidence type="ECO:0000256" key="10">
    <source>
        <dbReference type="ARBA" id="ARBA00023033"/>
    </source>
</evidence>
<evidence type="ECO:0000256" key="12">
    <source>
        <dbReference type="PIRSR" id="PIRSR602401-1"/>
    </source>
</evidence>
<dbReference type="STRING" id="913774.A0A0C3H5M5"/>
<evidence type="ECO:0000256" key="3">
    <source>
        <dbReference type="ARBA" id="ARBA00010617"/>
    </source>
</evidence>
<dbReference type="AlphaFoldDB" id="A0A0C3H5M5"/>
<keyword evidence="6 12" id="KW-0479">Metal-binding</keyword>
<dbReference type="InParanoid" id="A0A0C3H5M5"/>
<dbReference type="GO" id="GO:1902181">
    <property type="term" value="P:verruculogen biosynthetic process"/>
    <property type="evidence" value="ECO:0007669"/>
    <property type="project" value="UniProtKB-ARBA"/>
</dbReference>
<dbReference type="FunFam" id="1.10.630.10:FF:000063">
    <property type="entry name" value="Cytochrome P450 monooxygenase"/>
    <property type="match status" value="1"/>
</dbReference>
<organism evidence="14 15">
    <name type="scientific">Oidiodendron maius (strain Zn)</name>
    <dbReference type="NCBI Taxonomy" id="913774"/>
    <lineage>
        <taxon>Eukaryota</taxon>
        <taxon>Fungi</taxon>
        <taxon>Dikarya</taxon>
        <taxon>Ascomycota</taxon>
        <taxon>Pezizomycotina</taxon>
        <taxon>Leotiomycetes</taxon>
        <taxon>Leotiomycetes incertae sedis</taxon>
        <taxon>Myxotrichaceae</taxon>
        <taxon>Oidiodendron</taxon>
    </lineage>
</organism>
<reference evidence="15" key="2">
    <citation type="submission" date="2015-01" db="EMBL/GenBank/DDBJ databases">
        <title>Evolutionary Origins and Diversification of the Mycorrhizal Mutualists.</title>
        <authorList>
            <consortium name="DOE Joint Genome Institute"/>
            <consortium name="Mycorrhizal Genomics Consortium"/>
            <person name="Kohler A."/>
            <person name="Kuo A."/>
            <person name="Nagy L.G."/>
            <person name="Floudas D."/>
            <person name="Copeland A."/>
            <person name="Barry K.W."/>
            <person name="Cichocki N."/>
            <person name="Veneault-Fourrey C."/>
            <person name="LaButti K."/>
            <person name="Lindquist E.A."/>
            <person name="Lipzen A."/>
            <person name="Lundell T."/>
            <person name="Morin E."/>
            <person name="Murat C."/>
            <person name="Riley R."/>
            <person name="Ohm R."/>
            <person name="Sun H."/>
            <person name="Tunlid A."/>
            <person name="Henrissat B."/>
            <person name="Grigoriev I.V."/>
            <person name="Hibbett D.S."/>
            <person name="Martin F."/>
        </authorList>
    </citation>
    <scope>NUCLEOTIDE SEQUENCE [LARGE SCALE GENOMIC DNA]</scope>
    <source>
        <strain evidence="15">Zn</strain>
    </source>
</reference>
<gene>
    <name evidence="14" type="ORF">OIDMADRAFT_39772</name>
</gene>
<protein>
    <submittedName>
        <fullName evidence="14">Uncharacterized protein</fullName>
    </submittedName>
</protein>
<keyword evidence="4 12" id="KW-0349">Heme</keyword>
<feature type="transmembrane region" description="Helical" evidence="13">
    <location>
        <begin position="68"/>
        <end position="86"/>
    </location>
</feature>
<accession>A0A0C3H5M5</accession>
<evidence type="ECO:0000256" key="7">
    <source>
        <dbReference type="ARBA" id="ARBA00022989"/>
    </source>
</evidence>
<evidence type="ECO:0000256" key="4">
    <source>
        <dbReference type="ARBA" id="ARBA00022617"/>
    </source>
</evidence>
<evidence type="ECO:0000313" key="15">
    <source>
        <dbReference type="Proteomes" id="UP000054321"/>
    </source>
</evidence>
<dbReference type="PANTHER" id="PTHR24305">
    <property type="entry name" value="CYTOCHROME P450"/>
    <property type="match status" value="1"/>
</dbReference>
<feature type="binding site" description="axial binding residue" evidence="12">
    <location>
        <position position="489"/>
    </location>
    <ligand>
        <name>heme</name>
        <dbReference type="ChEBI" id="CHEBI:30413"/>
    </ligand>
    <ligandPart>
        <name>Fe</name>
        <dbReference type="ChEBI" id="CHEBI:18248"/>
    </ligandPart>
</feature>
<feature type="transmembrane region" description="Helical" evidence="13">
    <location>
        <begin position="38"/>
        <end position="56"/>
    </location>
</feature>
<dbReference type="OrthoDB" id="6692864at2759"/>
<keyword evidence="5 13" id="KW-0812">Transmembrane</keyword>
<keyword evidence="10" id="KW-0503">Monooxygenase</keyword>
<dbReference type="InterPro" id="IPR036396">
    <property type="entry name" value="Cyt_P450_sf"/>
</dbReference>
<evidence type="ECO:0000256" key="8">
    <source>
        <dbReference type="ARBA" id="ARBA00023002"/>
    </source>
</evidence>
<dbReference type="HOGENOM" id="CLU_001570_14_10_1"/>
<sequence>MILSGAVPQICAYAATAGALSHWIYFIHGEHHRAAPQLLALSVTLPTLTCLGLWNFTPLSASQAVKLTAEVVVSYSAALWTSILLYRAFFHRLRRFPGPFMARISKLWHVWKLAPRSDNFILLDTLHKQYGDFVRTGPSEISIFNPEAVPILLGPGSKCTKAPWYDANDPIISLHTLRDKVAHDTRRRIWDRGFGAKALRTYEDRIMGFSRDLKHQLIKLSGKSINAAEWFHFYSFDVMGDIAFGKSFEMIQHGKSHFALDLLREGMKPLGVLGPIPWAFCILTRVPGLGTGFKIFIAWCAEQVEKRKKIQMEVPDVMSWLIEYGEKCENGRRKVEQAILQCDSRLIIVAGSDTTASTLTYIFYHLAKDKIHQDKLRQELEPLREADGSFSFKSLQAAEYLNGVINEGLRLHPAVPSGVLRLTPPEGITIGSTFIPCNTTVVAPSYTIGRLESCYENAEEYVPERWFSKPEMIKNKAAFAPFSLGPYSCIGKQLALMELRIVVALLVTEFDIQFAPGESGEALLYDSKDFFTVSIADLNLVLTLRSTTA</sequence>
<evidence type="ECO:0000256" key="6">
    <source>
        <dbReference type="ARBA" id="ARBA00022723"/>
    </source>
</evidence>
<dbReference type="GO" id="GO:0016705">
    <property type="term" value="F:oxidoreductase activity, acting on paired donors, with incorporation or reduction of molecular oxygen"/>
    <property type="evidence" value="ECO:0007669"/>
    <property type="project" value="InterPro"/>
</dbReference>
<keyword evidence="7 13" id="KW-1133">Transmembrane helix</keyword>
<evidence type="ECO:0000256" key="5">
    <source>
        <dbReference type="ARBA" id="ARBA00022692"/>
    </source>
</evidence>
<comment type="cofactor">
    <cofactor evidence="1 12">
        <name>heme</name>
        <dbReference type="ChEBI" id="CHEBI:30413"/>
    </cofactor>
</comment>
<dbReference type="GO" id="GO:0020037">
    <property type="term" value="F:heme binding"/>
    <property type="evidence" value="ECO:0007669"/>
    <property type="project" value="InterPro"/>
</dbReference>
<dbReference type="Proteomes" id="UP000054321">
    <property type="component" value="Unassembled WGS sequence"/>
</dbReference>
<evidence type="ECO:0000256" key="9">
    <source>
        <dbReference type="ARBA" id="ARBA00023004"/>
    </source>
</evidence>
<evidence type="ECO:0000256" key="1">
    <source>
        <dbReference type="ARBA" id="ARBA00001971"/>
    </source>
</evidence>
<dbReference type="InterPro" id="IPR002401">
    <property type="entry name" value="Cyt_P450_E_grp-I"/>
</dbReference>
<name>A0A0C3H5M5_OIDMZ</name>
<dbReference type="InterPro" id="IPR050121">
    <property type="entry name" value="Cytochrome_P450_monoxygenase"/>
</dbReference>
<dbReference type="GO" id="GO:0005506">
    <property type="term" value="F:iron ion binding"/>
    <property type="evidence" value="ECO:0007669"/>
    <property type="project" value="InterPro"/>
</dbReference>
<dbReference type="PANTHER" id="PTHR24305:SF112">
    <property type="entry name" value="L-ORNITHINE-N5-MONOOXYGENASE (EUROFUNG)"/>
    <property type="match status" value="1"/>
</dbReference>
<evidence type="ECO:0000313" key="14">
    <source>
        <dbReference type="EMBL" id="KIN03491.1"/>
    </source>
</evidence>